<dbReference type="GeneID" id="101703213"/>
<evidence type="ECO:0000313" key="4">
    <source>
        <dbReference type="Proteomes" id="UP000694906"/>
    </source>
</evidence>
<keyword evidence="4" id="KW-1185">Reference proteome</keyword>
<dbReference type="Gene3D" id="3.80.10.10">
    <property type="entry name" value="Ribonuclease Inhibitor"/>
    <property type="match status" value="1"/>
</dbReference>
<evidence type="ECO:0000256" key="1">
    <source>
        <dbReference type="ARBA" id="ARBA00009608"/>
    </source>
</evidence>
<evidence type="ECO:0000256" key="3">
    <source>
        <dbReference type="ARBA" id="ARBA00022737"/>
    </source>
</evidence>
<evidence type="ECO:0000256" key="2">
    <source>
        <dbReference type="ARBA" id="ARBA00022614"/>
    </source>
</evidence>
<dbReference type="PANTHER" id="PTHR14224">
    <property type="entry name" value="SIMILAR TO PREFERENTIALLY EXPRESSED ANTIGEN IN MELANOMA-LIKE 3"/>
    <property type="match status" value="1"/>
</dbReference>
<organism evidence="4 5">
    <name type="scientific">Heterocephalus glaber</name>
    <name type="common">Naked mole rat</name>
    <dbReference type="NCBI Taxonomy" id="10181"/>
    <lineage>
        <taxon>Eukaryota</taxon>
        <taxon>Metazoa</taxon>
        <taxon>Chordata</taxon>
        <taxon>Craniata</taxon>
        <taxon>Vertebrata</taxon>
        <taxon>Euteleostomi</taxon>
        <taxon>Mammalia</taxon>
        <taxon>Eutheria</taxon>
        <taxon>Euarchontoglires</taxon>
        <taxon>Glires</taxon>
        <taxon>Rodentia</taxon>
        <taxon>Hystricomorpha</taxon>
        <taxon>Bathyergidae</taxon>
        <taxon>Heterocephalus</taxon>
    </lineage>
</organism>
<dbReference type="PIRSF" id="PIRSF038286">
    <property type="entry name" value="PRAME"/>
    <property type="match status" value="1"/>
</dbReference>
<dbReference type="GO" id="GO:0005737">
    <property type="term" value="C:cytoplasm"/>
    <property type="evidence" value="ECO:0007669"/>
    <property type="project" value="TreeGrafter"/>
</dbReference>
<name>A0AAX6Q2Q6_HETGA</name>
<gene>
    <name evidence="5" type="primary">LOC101703213</name>
</gene>
<dbReference type="Proteomes" id="UP000694906">
    <property type="component" value="Unplaced"/>
</dbReference>
<proteinExistence type="inferred from homology"/>
<accession>A0AAX6Q2Q6</accession>
<dbReference type="GO" id="GO:0008284">
    <property type="term" value="P:positive regulation of cell population proliferation"/>
    <property type="evidence" value="ECO:0007669"/>
    <property type="project" value="InterPro"/>
</dbReference>
<dbReference type="SUPFAM" id="SSF52047">
    <property type="entry name" value="RNI-like"/>
    <property type="match status" value="1"/>
</dbReference>
<reference evidence="5" key="1">
    <citation type="submission" date="2025-08" db="UniProtKB">
        <authorList>
            <consortium name="RefSeq"/>
        </authorList>
    </citation>
    <scope>IDENTIFICATION</scope>
</reference>
<comment type="similarity">
    <text evidence="1">Belongs to the PRAME family.</text>
</comment>
<keyword evidence="2" id="KW-0433">Leucine-rich repeat</keyword>
<evidence type="ECO:0000313" key="5">
    <source>
        <dbReference type="RefSeq" id="XP_004863976.1"/>
    </source>
</evidence>
<dbReference type="GO" id="GO:0045596">
    <property type="term" value="P:negative regulation of cell differentiation"/>
    <property type="evidence" value="ECO:0007669"/>
    <property type="project" value="InterPro"/>
</dbReference>
<dbReference type="RefSeq" id="XP_004863976.1">
    <property type="nucleotide sequence ID" value="XM_004863919.2"/>
</dbReference>
<dbReference type="InterPro" id="IPR032675">
    <property type="entry name" value="LRR_dom_sf"/>
</dbReference>
<dbReference type="PANTHER" id="PTHR14224:SF19">
    <property type="entry name" value="PRAME FAMILY MEMBER 11-RELATED"/>
    <property type="match status" value="1"/>
</dbReference>
<dbReference type="InterPro" id="IPR026271">
    <property type="entry name" value="PRAME"/>
</dbReference>
<sequence length="491" mass="56750">MSTWFPPTLLDLAVQSLLRDKNLVIRALEELPRELFPPLFMEAFTRGHTEVLKALVPAWPFPCLPLGVLMKMRNTEIAQTQLNIFRLPAWDLQFFQAVLDGLDVLLAQKVRPRRWKLQVLDMRNMHLNFWRVWAGNLADPGFPEVTMGREMKKDGPKLAEKQPLRVLIDLNLHLDCLDSPLHFLFKWAQERRGLLQVECRKLCIDAVSPETILNMLEIADFGFMEDVEVHGFWALFVLCNFDSYLGQMKNLQKLLLSHIHVPDCLPPDETEKLVTQLTSHFLNQHHLQELHMNNVSFLEGHLTEVLRCLKIHLETLSITHLQLSHIDWNHLSQCPSISQLKRLCLSGVRLTEFRPEPLQVLLEKVAGTLTTLYLESCGITDFHLRAIIPALSLCSQLSTLSCIQNSISVATLENLLYHTARMRNLRLELYPIPREVHSSRLGQLRDAMRRIVKPLNYPRTAWLSINEYYCPSGVWETCYLEFSECSNSIPM</sequence>
<dbReference type="AlphaFoldDB" id="A0AAX6Q2Q6"/>
<keyword evidence="3" id="KW-0677">Repeat</keyword>
<dbReference type="GO" id="GO:0045892">
    <property type="term" value="P:negative regulation of DNA-templated transcription"/>
    <property type="evidence" value="ECO:0007669"/>
    <property type="project" value="InterPro"/>
</dbReference>
<dbReference type="InterPro" id="IPR050694">
    <property type="entry name" value="LRRC14/PRAME"/>
</dbReference>
<protein>
    <submittedName>
        <fullName evidence="5">PRAME family member 12</fullName>
    </submittedName>
</protein>
<dbReference type="KEGG" id="hgl:101703213"/>
<dbReference type="GO" id="GO:0043066">
    <property type="term" value="P:negative regulation of apoptotic process"/>
    <property type="evidence" value="ECO:0007669"/>
    <property type="project" value="InterPro"/>
</dbReference>